<sequence>MKIPVLAVLAWLLYACEHVNAPSQAVIPENHILVDTTNRIPLASLTLTDGKKIVVFDNGTWIYASEETDRVKGRGNKETAATEPVRQSFSGSNSSFSNGTCGHPTRKGGTCRRRVRGGGYCWQHGG</sequence>
<reference evidence="3" key="1">
    <citation type="submission" date="2020-05" db="EMBL/GenBank/DDBJ databases">
        <title>Chitinophaga laudate sp. nov., isolated from a tropical peat swamp.</title>
        <authorList>
            <person name="Goh C.B.S."/>
            <person name="Lee M.S."/>
            <person name="Parimannan S."/>
            <person name="Pasbakhsh P."/>
            <person name="Yule C.M."/>
            <person name="Rajandas H."/>
            <person name="Loke S."/>
            <person name="Croft L."/>
            <person name="Tan J.B.L."/>
        </authorList>
    </citation>
    <scope>NUCLEOTIDE SEQUENCE</scope>
    <source>
        <strain evidence="3">Mgbs1</strain>
    </source>
</reference>
<name>A0A433WE99_9BACT</name>
<evidence type="ECO:0000256" key="1">
    <source>
        <dbReference type="SAM" id="MobiDB-lite"/>
    </source>
</evidence>
<dbReference type="PROSITE" id="PS51257">
    <property type="entry name" value="PROKAR_LIPOPROTEIN"/>
    <property type="match status" value="1"/>
</dbReference>
<gene>
    <name evidence="3" type="ORF">ECE50_007485</name>
</gene>
<keyword evidence="4" id="KW-1185">Reference proteome</keyword>
<feature type="region of interest" description="Disordered" evidence="1">
    <location>
        <begin position="72"/>
        <end position="109"/>
    </location>
</feature>
<evidence type="ECO:0000313" key="4">
    <source>
        <dbReference type="Proteomes" id="UP000281028"/>
    </source>
</evidence>
<dbReference type="EMBL" id="RIAR02000001">
    <property type="protein sequence ID" value="NSL86666.1"/>
    <property type="molecule type" value="Genomic_DNA"/>
</dbReference>
<feature type="compositionally biased region" description="Low complexity" evidence="1">
    <location>
        <begin position="88"/>
        <end position="99"/>
    </location>
</feature>
<dbReference type="AlphaFoldDB" id="A0A433WE99"/>
<proteinExistence type="predicted"/>
<dbReference type="Proteomes" id="UP000281028">
    <property type="component" value="Unassembled WGS sequence"/>
</dbReference>
<feature type="chain" id="PRO_5043893335" evidence="2">
    <location>
        <begin position="22"/>
        <end position="126"/>
    </location>
</feature>
<feature type="signal peptide" evidence="2">
    <location>
        <begin position="1"/>
        <end position="21"/>
    </location>
</feature>
<evidence type="ECO:0000313" key="3">
    <source>
        <dbReference type="EMBL" id="NSL86666.1"/>
    </source>
</evidence>
<accession>A0A433WE99</accession>
<evidence type="ECO:0000256" key="2">
    <source>
        <dbReference type="SAM" id="SignalP"/>
    </source>
</evidence>
<protein>
    <submittedName>
        <fullName evidence="3">Uncharacterized protein</fullName>
    </submittedName>
</protein>
<comment type="caution">
    <text evidence="3">The sequence shown here is derived from an EMBL/GenBank/DDBJ whole genome shotgun (WGS) entry which is preliminary data.</text>
</comment>
<organism evidence="3 4">
    <name type="scientific">Chitinophaga solisilvae</name>
    <dbReference type="NCBI Taxonomy" id="1233460"/>
    <lineage>
        <taxon>Bacteria</taxon>
        <taxon>Pseudomonadati</taxon>
        <taxon>Bacteroidota</taxon>
        <taxon>Chitinophagia</taxon>
        <taxon>Chitinophagales</taxon>
        <taxon>Chitinophagaceae</taxon>
        <taxon>Chitinophaga</taxon>
    </lineage>
</organism>
<keyword evidence="2" id="KW-0732">Signal</keyword>